<comment type="similarity">
    <text evidence="12 13">Belongs to the DnaG primase family.</text>
</comment>
<dbReference type="PANTHER" id="PTHR30313">
    <property type="entry name" value="DNA PRIMASE"/>
    <property type="match status" value="1"/>
</dbReference>
<keyword evidence="5 12" id="KW-0235">DNA replication</keyword>
<keyword evidence="8 12" id="KW-0862">Zinc</keyword>
<name>A0ABN6MER6_9ACTN</name>
<dbReference type="InterPro" id="IPR006295">
    <property type="entry name" value="DNA_primase_DnaG"/>
</dbReference>
<dbReference type="Pfam" id="PF08275">
    <property type="entry name" value="DNAG_N"/>
    <property type="match status" value="1"/>
</dbReference>
<dbReference type="Proteomes" id="UP001320544">
    <property type="component" value="Chromosome"/>
</dbReference>
<dbReference type="InterPro" id="IPR034151">
    <property type="entry name" value="TOPRIM_DnaG_bac"/>
</dbReference>
<dbReference type="RefSeq" id="WP_244385777.1">
    <property type="nucleotide sequence ID" value="NZ_AP025564.1"/>
</dbReference>
<evidence type="ECO:0000256" key="12">
    <source>
        <dbReference type="HAMAP-Rule" id="MF_00974"/>
    </source>
</evidence>
<comment type="cofactor">
    <cofactor evidence="12 13">
        <name>Zn(2+)</name>
        <dbReference type="ChEBI" id="CHEBI:29105"/>
    </cofactor>
    <text evidence="12 13">Binds 1 zinc ion per monomer.</text>
</comment>
<dbReference type="NCBIfam" id="TIGR01391">
    <property type="entry name" value="dnaG"/>
    <property type="match status" value="1"/>
</dbReference>
<keyword evidence="3 12" id="KW-0808">Transferase</keyword>
<dbReference type="SUPFAM" id="SSF56731">
    <property type="entry name" value="DNA primase core"/>
    <property type="match status" value="1"/>
</dbReference>
<dbReference type="InterPro" id="IPR050219">
    <property type="entry name" value="DnaG_primase"/>
</dbReference>
<feature type="zinc finger region" description="CHC2-type" evidence="12">
    <location>
        <begin position="39"/>
        <end position="63"/>
    </location>
</feature>
<comment type="domain">
    <text evidence="12">Contains an N-terminal zinc-binding domain, a central core domain that contains the primase activity, and a C-terminal DnaB-binding domain.</text>
</comment>
<dbReference type="PIRSF" id="PIRSF002811">
    <property type="entry name" value="DnaG"/>
    <property type="match status" value="1"/>
</dbReference>
<dbReference type="SUPFAM" id="SSF57783">
    <property type="entry name" value="Zinc beta-ribbon"/>
    <property type="match status" value="1"/>
</dbReference>
<evidence type="ECO:0000256" key="9">
    <source>
        <dbReference type="ARBA" id="ARBA00022842"/>
    </source>
</evidence>
<evidence type="ECO:0000256" key="13">
    <source>
        <dbReference type="PIRNR" id="PIRNR002811"/>
    </source>
</evidence>
<evidence type="ECO:0000256" key="1">
    <source>
        <dbReference type="ARBA" id="ARBA00022478"/>
    </source>
</evidence>
<evidence type="ECO:0000256" key="3">
    <source>
        <dbReference type="ARBA" id="ARBA00022679"/>
    </source>
</evidence>
<dbReference type="InterPro" id="IPR013264">
    <property type="entry name" value="DNAG_N"/>
</dbReference>
<organism evidence="16 17">
    <name type="scientific">Raoultibacter timonensis</name>
    <dbReference type="NCBI Taxonomy" id="1907662"/>
    <lineage>
        <taxon>Bacteria</taxon>
        <taxon>Bacillati</taxon>
        <taxon>Actinomycetota</taxon>
        <taxon>Coriobacteriia</taxon>
        <taxon>Eggerthellales</taxon>
        <taxon>Eggerthellaceae</taxon>
        <taxon>Raoultibacter</taxon>
    </lineage>
</organism>
<evidence type="ECO:0000256" key="5">
    <source>
        <dbReference type="ARBA" id="ARBA00022705"/>
    </source>
</evidence>
<accession>A0ABN6MER6</accession>
<dbReference type="Pfam" id="PF13662">
    <property type="entry name" value="Toprim_4"/>
    <property type="match status" value="1"/>
</dbReference>
<dbReference type="SMART" id="SM00493">
    <property type="entry name" value="TOPRIM"/>
    <property type="match status" value="1"/>
</dbReference>
<dbReference type="HAMAP" id="MF_00974">
    <property type="entry name" value="DNA_primase_DnaG"/>
    <property type="match status" value="1"/>
</dbReference>
<dbReference type="InterPro" id="IPR019475">
    <property type="entry name" value="DNA_primase_DnaB-bd"/>
</dbReference>
<evidence type="ECO:0000256" key="10">
    <source>
        <dbReference type="ARBA" id="ARBA00023125"/>
    </source>
</evidence>
<dbReference type="PANTHER" id="PTHR30313:SF2">
    <property type="entry name" value="DNA PRIMASE"/>
    <property type="match status" value="1"/>
</dbReference>
<dbReference type="InterPro" id="IPR006171">
    <property type="entry name" value="TOPRIM_dom"/>
</dbReference>
<feature type="domain" description="Toprim" evidence="15">
    <location>
        <begin position="261"/>
        <end position="347"/>
    </location>
</feature>
<keyword evidence="6 12" id="KW-0479">Metal-binding</keyword>
<dbReference type="EMBL" id="AP025564">
    <property type="protein sequence ID" value="BDE96487.1"/>
    <property type="molecule type" value="Genomic_DNA"/>
</dbReference>
<dbReference type="InterPro" id="IPR036977">
    <property type="entry name" value="DNA_primase_Znf_CHC2"/>
</dbReference>
<protein>
    <recommendedName>
        <fullName evidence="12 13">DNA primase</fullName>
        <ecNumber evidence="12">2.7.7.101</ecNumber>
    </recommendedName>
</protein>
<evidence type="ECO:0000256" key="4">
    <source>
        <dbReference type="ARBA" id="ARBA00022695"/>
    </source>
</evidence>
<gene>
    <name evidence="12 16" type="primary">dnaG</name>
    <name evidence="16" type="ORF">CE91St30_18200</name>
</gene>
<keyword evidence="7 12" id="KW-0863">Zinc-finger</keyword>
<dbReference type="Pfam" id="PF01807">
    <property type="entry name" value="Zn_ribbon_DnaG"/>
    <property type="match status" value="1"/>
</dbReference>
<dbReference type="EC" id="2.7.7.101" evidence="12"/>
<evidence type="ECO:0000256" key="14">
    <source>
        <dbReference type="SAM" id="MobiDB-lite"/>
    </source>
</evidence>
<comment type="function">
    <text evidence="12 13">RNA polymerase that catalyzes the synthesis of short RNA molecules used as primers for DNA polymerase during DNA replication.</text>
</comment>
<evidence type="ECO:0000313" key="17">
    <source>
        <dbReference type="Proteomes" id="UP001320544"/>
    </source>
</evidence>
<dbReference type="CDD" id="cd03364">
    <property type="entry name" value="TOPRIM_DnaG_primases"/>
    <property type="match status" value="1"/>
</dbReference>
<proteinExistence type="inferred from homology"/>
<evidence type="ECO:0000256" key="8">
    <source>
        <dbReference type="ARBA" id="ARBA00022833"/>
    </source>
</evidence>
<dbReference type="Pfam" id="PF10410">
    <property type="entry name" value="DnaB_bind"/>
    <property type="match status" value="1"/>
</dbReference>
<keyword evidence="10 12" id="KW-0238">DNA-binding</keyword>
<dbReference type="Gene3D" id="3.40.1360.10">
    <property type="match status" value="1"/>
</dbReference>
<keyword evidence="4 12" id="KW-0548">Nucleotidyltransferase</keyword>
<keyword evidence="17" id="KW-1185">Reference proteome</keyword>
<dbReference type="InterPro" id="IPR002694">
    <property type="entry name" value="Znf_CHC2"/>
</dbReference>
<comment type="subunit">
    <text evidence="12">Monomer. Interacts with DnaB.</text>
</comment>
<evidence type="ECO:0000256" key="6">
    <source>
        <dbReference type="ARBA" id="ARBA00022723"/>
    </source>
</evidence>
<keyword evidence="1 12" id="KW-0240">DNA-directed RNA polymerase</keyword>
<feature type="compositionally biased region" description="Basic and acidic residues" evidence="14">
    <location>
        <begin position="448"/>
        <end position="459"/>
    </location>
</feature>
<dbReference type="SMART" id="SM00400">
    <property type="entry name" value="ZnF_CHCC"/>
    <property type="match status" value="1"/>
</dbReference>
<dbReference type="PROSITE" id="PS50880">
    <property type="entry name" value="TOPRIM"/>
    <property type="match status" value="1"/>
</dbReference>
<evidence type="ECO:0000256" key="11">
    <source>
        <dbReference type="ARBA" id="ARBA00023163"/>
    </source>
</evidence>
<keyword evidence="11 12" id="KW-0804">Transcription</keyword>
<reference evidence="16 17" key="1">
    <citation type="submission" date="2022-01" db="EMBL/GenBank/DDBJ databases">
        <title>Novel bile acid biosynthetic pathways are enriched in the microbiome of centenarians.</title>
        <authorList>
            <person name="Sato Y."/>
            <person name="Atarashi K."/>
            <person name="Plichta R.D."/>
            <person name="Arai Y."/>
            <person name="Sasajima S."/>
            <person name="Kearney M.S."/>
            <person name="Suda W."/>
            <person name="Takeshita K."/>
            <person name="Sasaki T."/>
            <person name="Okamoto S."/>
            <person name="Skelly N.A."/>
            <person name="Okamura Y."/>
            <person name="Vlamakis H."/>
            <person name="Li Y."/>
            <person name="Tanoue T."/>
            <person name="Takei H."/>
            <person name="Nittono H."/>
            <person name="Narushima S."/>
            <person name="Irie J."/>
            <person name="Itoh H."/>
            <person name="Moriya K."/>
            <person name="Sugiura Y."/>
            <person name="Suematsu M."/>
            <person name="Moritoki N."/>
            <person name="Shibata S."/>
            <person name="Littman R.D."/>
            <person name="Fischbach A.M."/>
            <person name="Uwamino Y."/>
            <person name="Inoue T."/>
            <person name="Honda A."/>
            <person name="Hattori M."/>
            <person name="Murai T."/>
            <person name="Xavier J.R."/>
            <person name="Hirose N."/>
            <person name="Honda K."/>
        </authorList>
    </citation>
    <scope>NUCLEOTIDE SEQUENCE [LARGE SCALE GENOMIC DNA]</scope>
    <source>
        <strain evidence="16 17">CE91-St30</strain>
    </source>
</reference>
<evidence type="ECO:0000313" key="16">
    <source>
        <dbReference type="EMBL" id="BDE96487.1"/>
    </source>
</evidence>
<feature type="region of interest" description="Disordered" evidence="14">
    <location>
        <begin position="441"/>
        <end position="473"/>
    </location>
</feature>
<evidence type="ECO:0000256" key="2">
    <source>
        <dbReference type="ARBA" id="ARBA00022515"/>
    </source>
</evidence>
<dbReference type="InterPro" id="IPR037068">
    <property type="entry name" value="DNA_primase_core_N_sf"/>
</dbReference>
<dbReference type="Gene3D" id="3.90.580.10">
    <property type="entry name" value="Zinc finger, CHC2-type domain"/>
    <property type="match status" value="1"/>
</dbReference>
<sequence length="623" mass="67504">MAGFSEEDIRKVREANDLVSVVGDRVPVRQRGRDFWCCCPIHDEKTPSCKIDPASQLWHCFGCGAGGDVFSFVMQVDDLDFPDAVRKLAERGNVQITENGKPAVAHGYKARLKDICKETAEFYHTQLMRGKDPGAASARTYLASRGFGGEVPKRWELGYAPGSGQLVRHLKAKGFKDKELVDANVALDGSGDSRRGGLKDRFYNRVMFPIFDVQGDCIAFGGRIIGDGQPKYLNSQETPVFHKSEVLFGLDKAKTAMASSGIAVVVEGYTDVIALHEAGIQNAVATLGTALTNQHIRALSRHAKRQIIYLFDGDEAGQRAADRALGFIDRSMTPEAGRTKIELAAVTLPDDLDPADFVGQRGADALRELLASARPLLKYGIERRIAKHNLASAEGRAAALADALAVLAPIKDSILAKDYAIQIAGMVRAREDDVLEQLELLEAPRQAPSHEEQAAGDKPVRRRPSSALPQSELSRRRYEREFLSLVARRPEEGLRLADALAQTQWHEPVHGLLSQSILAALADNPAAKGPEIITAAQQAVPAAASILTSGTMSEESGAAQVASFLAEELAIGDMEDAVAALKAELAQADRLDPQEYELLFESAVAMQKELAKRRLAHTSGGQS</sequence>
<keyword evidence="9" id="KW-0460">Magnesium</keyword>
<dbReference type="InterPro" id="IPR030846">
    <property type="entry name" value="DnaG_bac"/>
</dbReference>
<dbReference type="Gene3D" id="3.90.980.10">
    <property type="entry name" value="DNA primase, catalytic core, N-terminal domain"/>
    <property type="match status" value="1"/>
</dbReference>
<evidence type="ECO:0000256" key="7">
    <source>
        <dbReference type="ARBA" id="ARBA00022771"/>
    </source>
</evidence>
<comment type="catalytic activity">
    <reaction evidence="12">
        <text>ssDNA + n NTP = ssDNA/pppN(pN)n-1 hybrid + (n-1) diphosphate.</text>
        <dbReference type="EC" id="2.7.7.101"/>
    </reaction>
</comment>
<keyword evidence="2 12" id="KW-0639">Primosome</keyword>
<evidence type="ECO:0000259" key="15">
    <source>
        <dbReference type="PROSITE" id="PS50880"/>
    </source>
</evidence>